<evidence type="ECO:0000313" key="2">
    <source>
        <dbReference type="EMBL" id="SCT33846.1"/>
    </source>
</evidence>
<dbReference type="EMBL" id="FMPG01000013">
    <property type="protein sequence ID" value="SCT33846.1"/>
    <property type="molecule type" value="Genomic_DNA"/>
</dbReference>
<proteinExistence type="predicted"/>
<evidence type="ECO:0000313" key="4">
    <source>
        <dbReference type="Proteomes" id="UP000095768"/>
    </source>
</evidence>
<dbReference type="GO" id="GO:0032196">
    <property type="term" value="P:transposition"/>
    <property type="evidence" value="ECO:0007669"/>
    <property type="project" value="TreeGrafter"/>
</dbReference>
<dbReference type="RefSeq" id="WP_069996251.1">
    <property type="nucleotide sequence ID" value="NZ_FMPG01000013.1"/>
</dbReference>
<dbReference type="AlphaFoldDB" id="A0A1D4PZ49"/>
<protein>
    <submittedName>
        <fullName evidence="1 2">Transposase</fullName>
    </submittedName>
</protein>
<dbReference type="InterPro" id="IPR051917">
    <property type="entry name" value="Transposase-Integrase"/>
</dbReference>
<keyword evidence="3" id="KW-1185">Reference proteome</keyword>
<accession>A0A1D4PZ49</accession>
<dbReference type="EMBL" id="FMPI01000017">
    <property type="protein sequence ID" value="SCT28278.1"/>
    <property type="molecule type" value="Genomic_DNA"/>
</dbReference>
<organism evidence="2 4">
    <name type="scientific">Staphylococcus caeli</name>
    <dbReference type="NCBI Taxonomy" id="2201815"/>
    <lineage>
        <taxon>Bacteria</taxon>
        <taxon>Bacillati</taxon>
        <taxon>Bacillota</taxon>
        <taxon>Bacilli</taxon>
        <taxon>Bacillales</taxon>
        <taxon>Staphylococcaceae</taxon>
        <taxon>Staphylococcus</taxon>
    </lineage>
</organism>
<reference evidence="2 4" key="2">
    <citation type="submission" date="2016-09" db="EMBL/GenBank/DDBJ databases">
        <authorList>
            <consortium name="Pathogen Informatics"/>
        </authorList>
    </citation>
    <scope>NUCLEOTIDE SEQUENCE [LARGE SCALE GENOMIC DNA]</scope>
    <source>
        <strain evidence="2 4">82B</strain>
    </source>
</reference>
<dbReference type="GO" id="GO:0004803">
    <property type="term" value="F:transposase activity"/>
    <property type="evidence" value="ECO:0007669"/>
    <property type="project" value="TreeGrafter"/>
</dbReference>
<evidence type="ECO:0000313" key="1">
    <source>
        <dbReference type="EMBL" id="SCT28278.1"/>
    </source>
</evidence>
<gene>
    <name evidence="2" type="ORF">SAMEA2297795_02278</name>
    <name evidence="1" type="ORF">SAMEA2297796_02089</name>
</gene>
<name>A0A1D4PZ49_9STAP</name>
<dbReference type="PANTHER" id="PTHR10948">
    <property type="entry name" value="TRANSPOSASE"/>
    <property type="match status" value="1"/>
</dbReference>
<dbReference type="OrthoDB" id="9803231at2"/>
<sequence>MAKRKKREEVDYYTRLAIAKYISEGKSIAETARIINRNYRVVYDELRKRSDENGQYNPVLAEEHAIESRSFTAEDIEKRRALSPKTKAYIEEKLALKWSPRQIASQIEVDTGVYISYPTIYRYIRKGLVHVNRERDLRYGGKKYTKSTEKRGKLDVGHRVIRYRPSKSK</sequence>
<dbReference type="InterPro" id="IPR009057">
    <property type="entry name" value="Homeodomain-like_sf"/>
</dbReference>
<reference evidence="1 3" key="1">
    <citation type="submission" date="2016-09" db="EMBL/GenBank/DDBJ databases">
        <authorList>
            <consortium name="Pathogen Informatics"/>
            <person name="Sun Q."/>
            <person name="Inoue M."/>
        </authorList>
    </citation>
    <scope>NUCLEOTIDE SEQUENCE [LARGE SCALE GENOMIC DNA]</scope>
    <source>
        <strain evidence="1 3">82C</strain>
    </source>
</reference>
<dbReference type="Proteomes" id="UP000095768">
    <property type="component" value="Unassembled WGS sequence"/>
</dbReference>
<dbReference type="GO" id="GO:0005829">
    <property type="term" value="C:cytosol"/>
    <property type="evidence" value="ECO:0007669"/>
    <property type="project" value="TreeGrafter"/>
</dbReference>
<dbReference type="PANTHER" id="PTHR10948:SF23">
    <property type="entry name" value="TRANSPOSASE INSI FOR INSERTION SEQUENCE ELEMENT IS30A-RELATED"/>
    <property type="match status" value="1"/>
</dbReference>
<dbReference type="SUPFAM" id="SSF46689">
    <property type="entry name" value="Homeodomain-like"/>
    <property type="match status" value="1"/>
</dbReference>
<evidence type="ECO:0000313" key="3">
    <source>
        <dbReference type="Proteomes" id="UP000095412"/>
    </source>
</evidence>
<dbReference type="Proteomes" id="UP000095412">
    <property type="component" value="Unassembled WGS sequence"/>
</dbReference>